<reference evidence="1 2" key="1">
    <citation type="submission" date="2024-01" db="EMBL/GenBank/DDBJ databases">
        <title>Genome assemblies of Stephania.</title>
        <authorList>
            <person name="Yang L."/>
        </authorList>
    </citation>
    <scope>NUCLEOTIDE SEQUENCE [LARGE SCALE GENOMIC DNA]</scope>
    <source>
        <strain evidence="1">JXDWG</strain>
        <tissue evidence="1">Leaf</tissue>
    </source>
</reference>
<dbReference type="AlphaFoldDB" id="A0AAP0HIL6"/>
<evidence type="ECO:0000313" key="1">
    <source>
        <dbReference type="EMBL" id="KAK9083940.1"/>
    </source>
</evidence>
<protein>
    <submittedName>
        <fullName evidence="1">Uncharacterized protein</fullName>
    </submittedName>
</protein>
<gene>
    <name evidence="1" type="ORF">Scep_030411</name>
</gene>
<sequence>MGGSVRAFRAIVGLVSGSVTHDRIDDFSSVVGMTRTKITSSGDNTRAPRATVLAGELRRLLIGNQRSWDGKLMTLTRDTEQRPRMCKGGNYLFTRPRSSGRIFFIGFKRRR</sequence>
<accession>A0AAP0HIL6</accession>
<dbReference type="Proteomes" id="UP001419268">
    <property type="component" value="Unassembled WGS sequence"/>
</dbReference>
<proteinExistence type="predicted"/>
<evidence type="ECO:0000313" key="2">
    <source>
        <dbReference type="Proteomes" id="UP001419268"/>
    </source>
</evidence>
<dbReference type="EMBL" id="JBBNAG010000013">
    <property type="protein sequence ID" value="KAK9083940.1"/>
    <property type="molecule type" value="Genomic_DNA"/>
</dbReference>
<organism evidence="1 2">
    <name type="scientific">Stephania cephalantha</name>
    <dbReference type="NCBI Taxonomy" id="152367"/>
    <lineage>
        <taxon>Eukaryota</taxon>
        <taxon>Viridiplantae</taxon>
        <taxon>Streptophyta</taxon>
        <taxon>Embryophyta</taxon>
        <taxon>Tracheophyta</taxon>
        <taxon>Spermatophyta</taxon>
        <taxon>Magnoliopsida</taxon>
        <taxon>Ranunculales</taxon>
        <taxon>Menispermaceae</taxon>
        <taxon>Menispermoideae</taxon>
        <taxon>Cissampelideae</taxon>
        <taxon>Stephania</taxon>
    </lineage>
</organism>
<name>A0AAP0HIL6_9MAGN</name>
<comment type="caution">
    <text evidence="1">The sequence shown here is derived from an EMBL/GenBank/DDBJ whole genome shotgun (WGS) entry which is preliminary data.</text>
</comment>
<keyword evidence="2" id="KW-1185">Reference proteome</keyword>